<dbReference type="Pfam" id="PF04809">
    <property type="entry name" value="HupH_C"/>
    <property type="match status" value="1"/>
</dbReference>
<dbReference type="OrthoDB" id="8234923at2"/>
<dbReference type="InterPro" id="IPR038527">
    <property type="entry name" value="HupH_C_sf"/>
</dbReference>
<sequence length="145" mass="15575">MSGLDQITVRVESPDPDGADDILTGMADALLREIHAHLADLHLKGENHTIDLNGLPLTEADRRQLKAALGQGEVRIHVECAGPSEVYETAYAGVWWVDHRNGLGASAVQHIEIARTPAIVPAHPDDIADAVVRLEAALKDAAEQD</sequence>
<evidence type="ECO:0000256" key="1">
    <source>
        <dbReference type="ARBA" id="ARBA00010832"/>
    </source>
</evidence>
<feature type="domain" description="HupH hydrogenase expression protein C-terminal" evidence="2">
    <location>
        <begin position="27"/>
        <end position="139"/>
    </location>
</feature>
<evidence type="ECO:0000313" key="4">
    <source>
        <dbReference type="Proteomes" id="UP000189462"/>
    </source>
</evidence>
<reference evidence="3 4" key="1">
    <citation type="submission" date="2017-02" db="EMBL/GenBank/DDBJ databases">
        <title>Genomic diversity within the haloalkaliphilic genus Thioalkalivibrio.</title>
        <authorList>
            <person name="Ahn A.-C."/>
            <person name="Meier-Kolthoff J."/>
            <person name="Overmars L."/>
            <person name="Richter M."/>
            <person name="Woyke T."/>
            <person name="Sorokin D.Y."/>
            <person name="Muyzer G."/>
        </authorList>
    </citation>
    <scope>NUCLEOTIDE SEQUENCE [LARGE SCALE GENOMIC DNA]</scope>
    <source>
        <strain evidence="3 4">ALJD</strain>
    </source>
</reference>
<dbReference type="RefSeq" id="WP_077279980.1">
    <property type="nucleotide sequence ID" value="NZ_MVBK01000101.1"/>
</dbReference>
<name>A0A1V3NBJ7_9GAMM</name>
<organism evidence="3 4">
    <name type="scientific">Thioalkalivibrio denitrificans</name>
    <dbReference type="NCBI Taxonomy" id="108003"/>
    <lineage>
        <taxon>Bacteria</taxon>
        <taxon>Pseudomonadati</taxon>
        <taxon>Pseudomonadota</taxon>
        <taxon>Gammaproteobacteria</taxon>
        <taxon>Chromatiales</taxon>
        <taxon>Ectothiorhodospiraceae</taxon>
        <taxon>Thioalkalivibrio</taxon>
    </lineage>
</organism>
<dbReference type="AlphaFoldDB" id="A0A1V3NBJ7"/>
<comment type="caution">
    <text evidence="3">The sequence shown here is derived from an EMBL/GenBank/DDBJ whole genome shotgun (WGS) entry which is preliminary data.</text>
</comment>
<dbReference type="STRING" id="108003.B1C78_15050"/>
<protein>
    <submittedName>
        <fullName evidence="3">Hydrogenase expression/formation protein</fullName>
    </submittedName>
</protein>
<keyword evidence="4" id="KW-1185">Reference proteome</keyword>
<dbReference type="InterPro" id="IPR006894">
    <property type="entry name" value="HupH_Hydgase_express_prot_C"/>
</dbReference>
<evidence type="ECO:0000313" key="3">
    <source>
        <dbReference type="EMBL" id="OOG22440.1"/>
    </source>
</evidence>
<dbReference type="Gene3D" id="3.30.1370.140">
    <property type="entry name" value="HupH hydrogenase expression protein, C-terminal domain"/>
    <property type="match status" value="1"/>
</dbReference>
<evidence type="ECO:0000259" key="2">
    <source>
        <dbReference type="Pfam" id="PF04809"/>
    </source>
</evidence>
<gene>
    <name evidence="3" type="ORF">B1C78_15050</name>
</gene>
<dbReference type="Proteomes" id="UP000189462">
    <property type="component" value="Unassembled WGS sequence"/>
</dbReference>
<proteinExistence type="inferred from homology"/>
<accession>A0A1V3NBJ7</accession>
<dbReference type="EMBL" id="MVBK01000101">
    <property type="protein sequence ID" value="OOG22440.1"/>
    <property type="molecule type" value="Genomic_DNA"/>
</dbReference>
<comment type="similarity">
    <text evidence="1">Belongs to the HupH/HyaF family.</text>
</comment>